<evidence type="ECO:0000256" key="3">
    <source>
        <dbReference type="ARBA" id="ARBA00023242"/>
    </source>
</evidence>
<dbReference type="SUPFAM" id="SSF88697">
    <property type="entry name" value="PUA domain-like"/>
    <property type="match status" value="1"/>
</dbReference>
<dbReference type="PANTHER" id="PTHR14087">
    <property type="entry name" value="THYMOCYTE NUCLEAR PROTEIN 1"/>
    <property type="match status" value="1"/>
</dbReference>
<accession>U5EUE7</accession>
<evidence type="ECO:0000256" key="2">
    <source>
        <dbReference type="ARBA" id="ARBA00014654"/>
    </source>
</evidence>
<dbReference type="InterPro" id="IPR047197">
    <property type="entry name" value="THYN1-like_EVE"/>
</dbReference>
<evidence type="ECO:0000256" key="1">
    <source>
        <dbReference type="ARBA" id="ARBA00004123"/>
    </source>
</evidence>
<dbReference type="InterPro" id="IPR002740">
    <property type="entry name" value="EVE_domain"/>
</dbReference>
<dbReference type="EMBL" id="GANO01003915">
    <property type="protein sequence ID" value="JAB55956.1"/>
    <property type="molecule type" value="mRNA"/>
</dbReference>
<protein>
    <recommendedName>
        <fullName evidence="2">Thymocyte nuclear protein 1</fullName>
    </recommendedName>
</protein>
<reference evidence="5" key="1">
    <citation type="journal article" date="2014" name="Insect Biochem. Mol. Biol.">
        <title>An insight into the sialome of the frog biting fly, Corethrella appendiculata.</title>
        <authorList>
            <person name="Ribeiro J.M.C."/>
            <person name="Chagas A.C."/>
            <person name="Pham V.M."/>
            <person name="Lounibos L.P."/>
            <person name="Calvo E."/>
        </authorList>
    </citation>
    <scope>NUCLEOTIDE SEQUENCE</scope>
    <source>
        <tissue evidence="5">Salivary glands</tissue>
    </source>
</reference>
<dbReference type="CDD" id="cd21133">
    <property type="entry name" value="EVE"/>
    <property type="match status" value="1"/>
</dbReference>
<dbReference type="InterPro" id="IPR015947">
    <property type="entry name" value="PUA-like_sf"/>
</dbReference>
<dbReference type="PANTHER" id="PTHR14087:SF8">
    <property type="entry name" value="OS03G0676100 PROTEIN"/>
    <property type="match status" value="1"/>
</dbReference>
<name>U5EUE7_9DIPT</name>
<sequence>MQYWLLKTEPEEYSWEHLKKEKIGKWDGVANAQAQKNLKSMKLGDLAFFYHTGKEKAIVGIVEICKEFYLPNKSSKLGQVDVKPYDAFEKSVTLAAIKENASLKTMKILRQPRLSVSTITESEFEEILRMSKNDE</sequence>
<dbReference type="GO" id="GO:0005634">
    <property type="term" value="C:nucleus"/>
    <property type="evidence" value="ECO:0007669"/>
    <property type="project" value="UniProtKB-SubCell"/>
</dbReference>
<evidence type="ECO:0000313" key="5">
    <source>
        <dbReference type="EMBL" id="JAB55956.1"/>
    </source>
</evidence>
<dbReference type="Gene3D" id="3.10.590.10">
    <property type="entry name" value="ph1033 like domains"/>
    <property type="match status" value="1"/>
</dbReference>
<organism evidence="5">
    <name type="scientific">Corethrella appendiculata</name>
    <dbReference type="NCBI Taxonomy" id="1370023"/>
    <lineage>
        <taxon>Eukaryota</taxon>
        <taxon>Metazoa</taxon>
        <taxon>Ecdysozoa</taxon>
        <taxon>Arthropoda</taxon>
        <taxon>Hexapoda</taxon>
        <taxon>Insecta</taxon>
        <taxon>Pterygota</taxon>
        <taxon>Neoptera</taxon>
        <taxon>Endopterygota</taxon>
        <taxon>Diptera</taxon>
        <taxon>Nematocera</taxon>
        <taxon>Culicoidea</taxon>
        <taxon>Chaoboridae</taxon>
        <taxon>Corethrella</taxon>
    </lineage>
</organism>
<proteinExistence type="evidence at transcript level"/>
<dbReference type="AlphaFoldDB" id="U5EUE7"/>
<feature type="domain" description="EVE" evidence="4">
    <location>
        <begin position="2"/>
        <end position="130"/>
    </location>
</feature>
<dbReference type="InterPro" id="IPR052181">
    <property type="entry name" value="5hmC_binding"/>
</dbReference>
<comment type="subcellular location">
    <subcellularLocation>
        <location evidence="1">Nucleus</location>
    </subcellularLocation>
</comment>
<dbReference type="Pfam" id="PF01878">
    <property type="entry name" value="EVE"/>
    <property type="match status" value="1"/>
</dbReference>
<keyword evidence="3" id="KW-0539">Nucleus</keyword>
<evidence type="ECO:0000259" key="4">
    <source>
        <dbReference type="Pfam" id="PF01878"/>
    </source>
</evidence>